<feature type="domain" description="MIR" evidence="3">
    <location>
        <begin position="1"/>
        <end position="54"/>
    </location>
</feature>
<keyword evidence="4" id="KW-0808">Transferase</keyword>
<dbReference type="PROSITE" id="PS50919">
    <property type="entry name" value="MIR"/>
    <property type="match status" value="3"/>
</dbReference>
<dbReference type="AlphaFoldDB" id="A0AAV8A4T4"/>
<dbReference type="PANTHER" id="PTHR46809:SF2">
    <property type="entry name" value="GH21273P"/>
    <property type="match status" value="1"/>
</dbReference>
<dbReference type="InterPro" id="IPR016093">
    <property type="entry name" value="MIR_motif"/>
</dbReference>
<dbReference type="EMBL" id="JANTQA010000012">
    <property type="protein sequence ID" value="KAJ3449234.1"/>
    <property type="molecule type" value="Genomic_DNA"/>
</dbReference>
<reference evidence="4" key="1">
    <citation type="submission" date="2022-08" db="EMBL/GenBank/DDBJ databases">
        <title>Novel sulphate-reducing endosymbionts in the free-living metamonad Anaeramoeba.</title>
        <authorList>
            <person name="Jerlstrom-Hultqvist J."/>
            <person name="Cepicka I."/>
            <person name="Gallot-Lavallee L."/>
            <person name="Salas-Leiva D."/>
            <person name="Curtis B.A."/>
            <person name="Zahonova K."/>
            <person name="Pipaliya S."/>
            <person name="Dacks J."/>
            <person name="Roger A.J."/>
        </authorList>
    </citation>
    <scope>NUCLEOTIDE SEQUENCE</scope>
    <source>
        <strain evidence="4">Busselton2</strain>
    </source>
</reference>
<dbReference type="Proteomes" id="UP001146793">
    <property type="component" value="Unassembled WGS sequence"/>
</dbReference>
<organism evidence="4 5">
    <name type="scientific">Anaeramoeba flamelloides</name>
    <dbReference type="NCBI Taxonomy" id="1746091"/>
    <lineage>
        <taxon>Eukaryota</taxon>
        <taxon>Metamonada</taxon>
        <taxon>Anaeramoebidae</taxon>
        <taxon>Anaeramoeba</taxon>
    </lineage>
</organism>
<keyword evidence="4" id="KW-0328">Glycosyltransferase</keyword>
<feature type="domain" description="MIR" evidence="3">
    <location>
        <begin position="123"/>
        <end position="174"/>
    </location>
</feature>
<evidence type="ECO:0000313" key="4">
    <source>
        <dbReference type="EMBL" id="KAJ3449234.1"/>
    </source>
</evidence>
<sequence length="177" mass="20279">MSKVEFRDRVKIKHIATGKHLHSHNFKSKTGSHQQEITCYGRFDNNDWFEFKGKHESNERYNCKKGKKIKNGKVIRLEHVETGKNLHSHSGHRSQSSNQQEVTGFGTDGIGDGNDNWKIEFDGKKLTVGLKFKLVHVNTNHRLHSHNGHKTGNQQEVTCFAGSDDNDYWEIIEIAGK</sequence>
<feature type="domain" description="MIR" evidence="3">
    <location>
        <begin position="66"/>
        <end position="122"/>
    </location>
</feature>
<accession>A0AAV8A4T4</accession>
<evidence type="ECO:0000259" key="3">
    <source>
        <dbReference type="PROSITE" id="PS50919"/>
    </source>
</evidence>
<evidence type="ECO:0000256" key="2">
    <source>
        <dbReference type="ARBA" id="ARBA00022737"/>
    </source>
</evidence>
<dbReference type="Gene3D" id="2.80.10.50">
    <property type="match status" value="1"/>
</dbReference>
<keyword evidence="2" id="KW-0677">Repeat</keyword>
<dbReference type="GO" id="GO:0016757">
    <property type="term" value="F:glycosyltransferase activity"/>
    <property type="evidence" value="ECO:0007669"/>
    <property type="project" value="UniProtKB-KW"/>
</dbReference>
<dbReference type="Pfam" id="PF02815">
    <property type="entry name" value="MIR"/>
    <property type="match status" value="1"/>
</dbReference>
<keyword evidence="1" id="KW-0732">Signal</keyword>
<evidence type="ECO:0000256" key="1">
    <source>
        <dbReference type="ARBA" id="ARBA00022729"/>
    </source>
</evidence>
<dbReference type="SMART" id="SM00472">
    <property type="entry name" value="MIR"/>
    <property type="match status" value="3"/>
</dbReference>
<gene>
    <name evidence="4" type="ORF">M0812_05379</name>
</gene>
<protein>
    <submittedName>
        <fullName evidence="4">Dolichyl-phosphate-mannose--protein mannosyltransferase</fullName>
    </submittedName>
</protein>
<name>A0AAV8A4T4_9EUKA</name>
<dbReference type="PANTHER" id="PTHR46809">
    <property type="entry name" value="STROMAL CELL-DERIVED FACTOR 2-LIKE PROTEIN"/>
    <property type="match status" value="1"/>
</dbReference>
<comment type="caution">
    <text evidence="4">The sequence shown here is derived from an EMBL/GenBank/DDBJ whole genome shotgun (WGS) entry which is preliminary data.</text>
</comment>
<dbReference type="SUPFAM" id="SSF82109">
    <property type="entry name" value="MIR domain"/>
    <property type="match status" value="1"/>
</dbReference>
<evidence type="ECO:0000313" key="5">
    <source>
        <dbReference type="Proteomes" id="UP001146793"/>
    </source>
</evidence>
<dbReference type="InterPro" id="IPR036300">
    <property type="entry name" value="MIR_dom_sf"/>
</dbReference>
<proteinExistence type="predicted"/>